<dbReference type="Pfam" id="PF03972">
    <property type="entry name" value="MmgE_PrpD_N"/>
    <property type="match status" value="1"/>
</dbReference>
<evidence type="ECO:0000256" key="1">
    <source>
        <dbReference type="ARBA" id="ARBA00006174"/>
    </source>
</evidence>
<dbReference type="PANTHER" id="PTHR16943">
    <property type="entry name" value="2-METHYLCITRATE DEHYDRATASE-RELATED"/>
    <property type="match status" value="1"/>
</dbReference>
<dbReference type="Gene3D" id="3.30.1330.120">
    <property type="entry name" value="2-methylcitrate dehydratase PrpD"/>
    <property type="match status" value="1"/>
</dbReference>
<dbReference type="InterPro" id="IPR042188">
    <property type="entry name" value="MmgE/PrpD_sf_2"/>
</dbReference>
<dbReference type="InterPro" id="IPR036148">
    <property type="entry name" value="MmgE/PrpD_sf"/>
</dbReference>
<dbReference type="Pfam" id="PF19305">
    <property type="entry name" value="MmgE_PrpD_C"/>
    <property type="match status" value="1"/>
</dbReference>
<comment type="similarity">
    <text evidence="1">Belongs to the PrpD family.</text>
</comment>
<dbReference type="PANTHER" id="PTHR16943:SF8">
    <property type="entry name" value="2-METHYLCITRATE DEHYDRATASE"/>
    <property type="match status" value="1"/>
</dbReference>
<evidence type="ECO:0000313" key="5">
    <source>
        <dbReference type="Proteomes" id="UP001500449"/>
    </source>
</evidence>
<proteinExistence type="inferred from homology"/>
<name>A0ABN2N596_9PSEU</name>
<organism evidence="4 5">
    <name type="scientific">Pseudonocardia ailaonensis</name>
    <dbReference type="NCBI Taxonomy" id="367279"/>
    <lineage>
        <taxon>Bacteria</taxon>
        <taxon>Bacillati</taxon>
        <taxon>Actinomycetota</taxon>
        <taxon>Actinomycetes</taxon>
        <taxon>Pseudonocardiales</taxon>
        <taxon>Pseudonocardiaceae</taxon>
        <taxon>Pseudonocardia</taxon>
    </lineage>
</organism>
<comment type="caution">
    <text evidence="4">The sequence shown here is derived from an EMBL/GenBank/DDBJ whole genome shotgun (WGS) entry which is preliminary data.</text>
</comment>
<dbReference type="InterPro" id="IPR042183">
    <property type="entry name" value="MmgE/PrpD_sf_1"/>
</dbReference>
<dbReference type="Proteomes" id="UP001500449">
    <property type="component" value="Unassembled WGS sequence"/>
</dbReference>
<evidence type="ECO:0000313" key="4">
    <source>
        <dbReference type="EMBL" id="GAA1851653.1"/>
    </source>
</evidence>
<feature type="domain" description="MmgE/PrpD N-terminal" evidence="2">
    <location>
        <begin position="26"/>
        <end position="239"/>
    </location>
</feature>
<evidence type="ECO:0000259" key="3">
    <source>
        <dbReference type="Pfam" id="PF19305"/>
    </source>
</evidence>
<dbReference type="InterPro" id="IPR045337">
    <property type="entry name" value="MmgE_PrpD_C"/>
</dbReference>
<evidence type="ECO:0008006" key="6">
    <source>
        <dbReference type="Google" id="ProtNLM"/>
    </source>
</evidence>
<dbReference type="SUPFAM" id="SSF103378">
    <property type="entry name" value="2-methylcitrate dehydratase PrpD"/>
    <property type="match status" value="1"/>
</dbReference>
<protein>
    <recommendedName>
        <fullName evidence="6">MmgE/PrpD family protein</fullName>
    </recommendedName>
</protein>
<keyword evidence="5" id="KW-1185">Reference proteome</keyword>
<dbReference type="Gene3D" id="1.10.4100.10">
    <property type="entry name" value="2-methylcitrate dehydratase PrpD"/>
    <property type="match status" value="1"/>
</dbReference>
<accession>A0ABN2N596</accession>
<sequence>MTMSLERAALDAAERAGRTAADAPAGVTRAVLDAFSVAVPGSASRVVGQLTEALEVSGAGPSPVWFSGGAALAGDAALLNGAAIHVNDFDDTHDAAIVHCMSVILPAAYAGWRDGRTDTLLSAVAAGTELACNLALARPHYSGWHYTTLLGAMGAALAHATAAGAPDEVVADAVGNAYVHLGGNKQVVLDASVAKRLMPGTSARAGVLASRLAHAGIGGVRGWLGGEYGLLTHYYGSDRNKAEVHGGERPRIDELSLKPYPACRFTHGAIEAALLLRERLGAETAAGLERVRVRYPATDRFGIVVRPFESRGAAEMDAQFSTAFLVASALVHGRIDFESYGPGLIDDPTVVDLAGRVDVVQDVEVDDSAALGPIEVEGSGASITVETVLGAVGRPLGAELARAKFETCRSRAVALGTAAERLPTYDELADALETADGTTLRNLVAGRPRVGTNS</sequence>
<dbReference type="InterPro" id="IPR005656">
    <property type="entry name" value="MmgE_PrpD"/>
</dbReference>
<dbReference type="EMBL" id="BAAAQK010000009">
    <property type="protein sequence ID" value="GAA1851653.1"/>
    <property type="molecule type" value="Genomic_DNA"/>
</dbReference>
<gene>
    <name evidence="4" type="ORF">GCM10009836_34570</name>
</gene>
<dbReference type="InterPro" id="IPR045336">
    <property type="entry name" value="MmgE_PrpD_N"/>
</dbReference>
<feature type="domain" description="MmgE/PrpD C-terminal" evidence="3">
    <location>
        <begin position="260"/>
        <end position="414"/>
    </location>
</feature>
<reference evidence="4 5" key="1">
    <citation type="journal article" date="2019" name="Int. J. Syst. Evol. Microbiol.">
        <title>The Global Catalogue of Microorganisms (GCM) 10K type strain sequencing project: providing services to taxonomists for standard genome sequencing and annotation.</title>
        <authorList>
            <consortium name="The Broad Institute Genomics Platform"/>
            <consortium name="The Broad Institute Genome Sequencing Center for Infectious Disease"/>
            <person name="Wu L."/>
            <person name="Ma J."/>
        </authorList>
    </citation>
    <scope>NUCLEOTIDE SEQUENCE [LARGE SCALE GENOMIC DNA]</scope>
    <source>
        <strain evidence="4 5">JCM 16009</strain>
    </source>
</reference>
<evidence type="ECO:0000259" key="2">
    <source>
        <dbReference type="Pfam" id="PF03972"/>
    </source>
</evidence>